<name>A0ACB7YIJ5_9ERIC</name>
<sequence length="311" mass="33893">MVKESARKCSHCGNNGHNSRTCCNGKGGGCVKLFGVNILAEKKEEDFMRKCKSMGNLAACHGEITAADDGYLSDDPGRSRRAHERKKGVPWTEDEHRAFLAGLERLGKGDWRGISKNHVPTRTATQVASHAQKYFIRLTSHDKRKRRSSLFDIPFEDLGIHDSPPPQVPPDETADIPPQADDSPVAAHLNDSGRSKTQAIVTSAQFASLVEVPPVLPLAASYGAPDFRQMPYMPMVGVPSIGQNFPGTNDIPTVVSFVPVMNIPNHGYFYMPNSYGNFPNCAPYMSQSPSGLLPQQLLHGPSKAGPLNFRG</sequence>
<evidence type="ECO:0000313" key="1">
    <source>
        <dbReference type="EMBL" id="KAH7853401.1"/>
    </source>
</evidence>
<reference evidence="1 2" key="1">
    <citation type="journal article" date="2021" name="Hortic Res">
        <title>High-quality reference genome and annotation aids understanding of berry development for evergreen blueberry (Vaccinium darrowii).</title>
        <authorList>
            <person name="Yu J."/>
            <person name="Hulse-Kemp A.M."/>
            <person name="Babiker E."/>
            <person name="Staton M."/>
        </authorList>
    </citation>
    <scope>NUCLEOTIDE SEQUENCE [LARGE SCALE GENOMIC DNA]</scope>
    <source>
        <strain evidence="2">cv. NJ 8807/NJ 8810</strain>
        <tissue evidence="1">Young leaf</tissue>
    </source>
</reference>
<proteinExistence type="predicted"/>
<gene>
    <name evidence="1" type="ORF">Vadar_001982</name>
</gene>
<keyword evidence="2" id="KW-1185">Reference proteome</keyword>
<dbReference type="EMBL" id="CM037161">
    <property type="protein sequence ID" value="KAH7853401.1"/>
    <property type="molecule type" value="Genomic_DNA"/>
</dbReference>
<organism evidence="1 2">
    <name type="scientific">Vaccinium darrowii</name>
    <dbReference type="NCBI Taxonomy" id="229202"/>
    <lineage>
        <taxon>Eukaryota</taxon>
        <taxon>Viridiplantae</taxon>
        <taxon>Streptophyta</taxon>
        <taxon>Embryophyta</taxon>
        <taxon>Tracheophyta</taxon>
        <taxon>Spermatophyta</taxon>
        <taxon>Magnoliopsida</taxon>
        <taxon>eudicotyledons</taxon>
        <taxon>Gunneridae</taxon>
        <taxon>Pentapetalae</taxon>
        <taxon>asterids</taxon>
        <taxon>Ericales</taxon>
        <taxon>Ericaceae</taxon>
        <taxon>Vaccinioideae</taxon>
        <taxon>Vaccinieae</taxon>
        <taxon>Vaccinium</taxon>
    </lineage>
</organism>
<accession>A0ACB7YIJ5</accession>
<dbReference type="Proteomes" id="UP000828048">
    <property type="component" value="Chromosome 11"/>
</dbReference>
<evidence type="ECO:0000313" key="2">
    <source>
        <dbReference type="Proteomes" id="UP000828048"/>
    </source>
</evidence>
<comment type="caution">
    <text evidence="1">The sequence shown here is derived from an EMBL/GenBank/DDBJ whole genome shotgun (WGS) entry which is preliminary data.</text>
</comment>
<protein>
    <submittedName>
        <fullName evidence="1">Uncharacterized protein</fullName>
    </submittedName>
</protein>